<accession>A0A0A9B9I3</accession>
<sequence>MACFSGGRWSLC</sequence>
<evidence type="ECO:0000313" key="1">
    <source>
        <dbReference type="EMBL" id="JAD57895.1"/>
    </source>
</evidence>
<organism evidence="1">
    <name type="scientific">Arundo donax</name>
    <name type="common">Giant reed</name>
    <name type="synonym">Donax arundinaceus</name>
    <dbReference type="NCBI Taxonomy" id="35708"/>
    <lineage>
        <taxon>Eukaryota</taxon>
        <taxon>Viridiplantae</taxon>
        <taxon>Streptophyta</taxon>
        <taxon>Embryophyta</taxon>
        <taxon>Tracheophyta</taxon>
        <taxon>Spermatophyta</taxon>
        <taxon>Magnoliopsida</taxon>
        <taxon>Liliopsida</taxon>
        <taxon>Poales</taxon>
        <taxon>Poaceae</taxon>
        <taxon>PACMAD clade</taxon>
        <taxon>Arundinoideae</taxon>
        <taxon>Arundineae</taxon>
        <taxon>Arundo</taxon>
    </lineage>
</organism>
<proteinExistence type="predicted"/>
<dbReference type="EMBL" id="GBRH01240000">
    <property type="protein sequence ID" value="JAD57895.1"/>
    <property type="molecule type" value="Transcribed_RNA"/>
</dbReference>
<reference evidence="1" key="1">
    <citation type="submission" date="2014-09" db="EMBL/GenBank/DDBJ databases">
        <authorList>
            <person name="Magalhaes I.L.F."/>
            <person name="Oliveira U."/>
            <person name="Santos F.R."/>
            <person name="Vidigal T.H.D.A."/>
            <person name="Brescovit A.D."/>
            <person name="Santos A.J."/>
        </authorList>
    </citation>
    <scope>NUCLEOTIDE SEQUENCE</scope>
    <source>
        <tissue evidence="1">Shoot tissue taken approximately 20 cm above the soil surface</tissue>
    </source>
</reference>
<reference evidence="1" key="2">
    <citation type="journal article" date="2015" name="Data Brief">
        <title>Shoot transcriptome of the giant reed, Arundo donax.</title>
        <authorList>
            <person name="Barrero R.A."/>
            <person name="Guerrero F.D."/>
            <person name="Moolhuijzen P."/>
            <person name="Goolsby J.A."/>
            <person name="Tidwell J."/>
            <person name="Bellgard S.E."/>
            <person name="Bellgard M.I."/>
        </authorList>
    </citation>
    <scope>NUCLEOTIDE SEQUENCE</scope>
    <source>
        <tissue evidence="1">Shoot tissue taken approximately 20 cm above the soil surface</tissue>
    </source>
</reference>
<name>A0A0A9B9I3_ARUDO</name>
<protein>
    <submittedName>
        <fullName evidence="1">Uncharacterized protein</fullName>
    </submittedName>
</protein>